<dbReference type="GO" id="GO:0006633">
    <property type="term" value="P:fatty acid biosynthetic process"/>
    <property type="evidence" value="ECO:0007669"/>
    <property type="project" value="TreeGrafter"/>
</dbReference>
<evidence type="ECO:0000313" key="6">
    <source>
        <dbReference type="Proteomes" id="UP000616839"/>
    </source>
</evidence>
<sequence length="297" mass="30569">MLTTPTISSSLLEGQTAVVTGGGNGIGRATCELLAANGARVVVVDLDGDLAHEVASDIGGGATAFAADLTDPEVPDRLIADVAAAGNGIDIIVNGAGYFWDAPVHAMSDEQFQAMLDIHLLAPFRICRAAAPYLRDAGRREAREGLVRHRKVVMVSSLAASFGNPGAANYAAAKGGLIGLTKTLAAEWGSANVNVNAVSFGIIQTRFGAPQSAQQSITVGGREVPLGVPDKTLQAMGFDPDEDRDLYAPRKTPGTALGRTGTIQEAADAIFWLVSPLSNYVTGQVIPVSGGARGGMS</sequence>
<dbReference type="InterPro" id="IPR057326">
    <property type="entry name" value="KR_dom"/>
</dbReference>
<dbReference type="SUPFAM" id="SSF51735">
    <property type="entry name" value="NAD(P)-binding Rossmann-fold domains"/>
    <property type="match status" value="1"/>
</dbReference>
<dbReference type="Gene3D" id="3.40.50.720">
    <property type="entry name" value="NAD(P)-binding Rossmann-like Domain"/>
    <property type="match status" value="1"/>
</dbReference>
<dbReference type="SMART" id="SM00822">
    <property type="entry name" value="PKS_KR"/>
    <property type="match status" value="1"/>
</dbReference>
<dbReference type="GO" id="GO:0016616">
    <property type="term" value="F:oxidoreductase activity, acting on the CH-OH group of donors, NAD or NADP as acceptor"/>
    <property type="evidence" value="ECO:0007669"/>
    <property type="project" value="TreeGrafter"/>
</dbReference>
<evidence type="ECO:0000313" key="5">
    <source>
        <dbReference type="EMBL" id="MBD8870774.1"/>
    </source>
</evidence>
<feature type="domain" description="Ketoreductase" evidence="4">
    <location>
        <begin position="15"/>
        <end position="206"/>
    </location>
</feature>
<evidence type="ECO:0000256" key="1">
    <source>
        <dbReference type="ARBA" id="ARBA00006484"/>
    </source>
</evidence>
<dbReference type="GO" id="GO:0048038">
    <property type="term" value="F:quinone binding"/>
    <property type="evidence" value="ECO:0007669"/>
    <property type="project" value="TreeGrafter"/>
</dbReference>
<keyword evidence="2" id="KW-0560">Oxidoreductase</keyword>
<dbReference type="EMBL" id="JACYXZ010000004">
    <property type="protein sequence ID" value="MBD8870774.1"/>
    <property type="molecule type" value="Genomic_DNA"/>
</dbReference>
<comment type="caution">
    <text evidence="5">The sequence shown here is derived from an EMBL/GenBank/DDBJ whole genome shotgun (WGS) entry which is preliminary data.</text>
</comment>
<dbReference type="Pfam" id="PF00106">
    <property type="entry name" value="adh_short"/>
    <property type="match status" value="1"/>
</dbReference>
<evidence type="ECO:0000259" key="4">
    <source>
        <dbReference type="SMART" id="SM00822"/>
    </source>
</evidence>
<dbReference type="FunFam" id="3.40.50.720:FF:000084">
    <property type="entry name" value="Short-chain dehydrogenase reductase"/>
    <property type="match status" value="1"/>
</dbReference>
<proteinExistence type="inferred from homology"/>
<dbReference type="PANTHER" id="PTHR42760:SF133">
    <property type="entry name" value="3-OXOACYL-[ACYL-CARRIER-PROTEIN] REDUCTASE"/>
    <property type="match status" value="1"/>
</dbReference>
<name>A0A927K592_9ACTN</name>
<accession>A0A927K592</accession>
<evidence type="ECO:0000256" key="3">
    <source>
        <dbReference type="RuleBase" id="RU000363"/>
    </source>
</evidence>
<dbReference type="PANTHER" id="PTHR42760">
    <property type="entry name" value="SHORT-CHAIN DEHYDROGENASES/REDUCTASES FAMILY MEMBER"/>
    <property type="match status" value="1"/>
</dbReference>
<dbReference type="Proteomes" id="UP000616839">
    <property type="component" value="Unassembled WGS sequence"/>
</dbReference>
<dbReference type="AlphaFoldDB" id="A0A927K592"/>
<dbReference type="InterPro" id="IPR020904">
    <property type="entry name" value="Sc_DH/Rdtase_CS"/>
</dbReference>
<keyword evidence="6" id="KW-1185">Reference proteome</keyword>
<dbReference type="InterPro" id="IPR036291">
    <property type="entry name" value="NAD(P)-bd_dom_sf"/>
</dbReference>
<dbReference type="RefSeq" id="WP_192144120.1">
    <property type="nucleotide sequence ID" value="NZ_JACYXZ010000004.1"/>
</dbReference>
<organism evidence="5 6">
    <name type="scientific">Nocardioides donggukensis</name>
    <dbReference type="NCBI Taxonomy" id="2774019"/>
    <lineage>
        <taxon>Bacteria</taxon>
        <taxon>Bacillati</taxon>
        <taxon>Actinomycetota</taxon>
        <taxon>Actinomycetes</taxon>
        <taxon>Propionibacteriales</taxon>
        <taxon>Nocardioidaceae</taxon>
        <taxon>Nocardioides</taxon>
    </lineage>
</organism>
<gene>
    <name evidence="5" type="ORF">IE331_14180</name>
</gene>
<protein>
    <submittedName>
        <fullName evidence="5">SDR family oxidoreductase</fullName>
    </submittedName>
</protein>
<dbReference type="Pfam" id="PF13561">
    <property type="entry name" value="adh_short_C2"/>
    <property type="match status" value="1"/>
</dbReference>
<reference evidence="5" key="1">
    <citation type="submission" date="2020-09" db="EMBL/GenBank/DDBJ databases">
        <title>Nocardioides sp. strain MJB4 16S ribosomal RNA gene Genome sequencing and assembly.</title>
        <authorList>
            <person name="Kim I."/>
        </authorList>
    </citation>
    <scope>NUCLEOTIDE SEQUENCE</scope>
    <source>
        <strain evidence="5">MJB4</strain>
    </source>
</reference>
<dbReference type="PRINTS" id="PR00080">
    <property type="entry name" value="SDRFAMILY"/>
</dbReference>
<evidence type="ECO:0000256" key="2">
    <source>
        <dbReference type="ARBA" id="ARBA00023002"/>
    </source>
</evidence>
<dbReference type="PRINTS" id="PR00081">
    <property type="entry name" value="GDHRDH"/>
</dbReference>
<comment type="similarity">
    <text evidence="1 3">Belongs to the short-chain dehydrogenases/reductases (SDR) family.</text>
</comment>
<dbReference type="InterPro" id="IPR002347">
    <property type="entry name" value="SDR_fam"/>
</dbReference>
<dbReference type="PROSITE" id="PS00061">
    <property type="entry name" value="ADH_SHORT"/>
    <property type="match status" value="1"/>
</dbReference>